<feature type="region of interest" description="Disordered" evidence="1">
    <location>
        <begin position="1"/>
        <end position="42"/>
    </location>
</feature>
<dbReference type="EMBL" id="CP111015">
    <property type="protein sequence ID" value="WAR03461.1"/>
    <property type="molecule type" value="Genomic_DNA"/>
</dbReference>
<evidence type="ECO:0000313" key="2">
    <source>
        <dbReference type="EMBL" id="WAR03461.1"/>
    </source>
</evidence>
<accession>A0ABY7E8I3</accession>
<feature type="compositionally biased region" description="Polar residues" evidence="1">
    <location>
        <begin position="1"/>
        <end position="13"/>
    </location>
</feature>
<keyword evidence="3" id="KW-1185">Reference proteome</keyword>
<proteinExistence type="predicted"/>
<evidence type="ECO:0000256" key="1">
    <source>
        <dbReference type="SAM" id="MobiDB-lite"/>
    </source>
</evidence>
<gene>
    <name evidence="2" type="ORF">MAR_010019</name>
</gene>
<feature type="compositionally biased region" description="Low complexity" evidence="1">
    <location>
        <begin position="22"/>
        <end position="31"/>
    </location>
</feature>
<dbReference type="Proteomes" id="UP001164746">
    <property type="component" value="Chromosome 4"/>
</dbReference>
<organism evidence="2 3">
    <name type="scientific">Mya arenaria</name>
    <name type="common">Soft-shell clam</name>
    <dbReference type="NCBI Taxonomy" id="6604"/>
    <lineage>
        <taxon>Eukaryota</taxon>
        <taxon>Metazoa</taxon>
        <taxon>Spiralia</taxon>
        <taxon>Lophotrochozoa</taxon>
        <taxon>Mollusca</taxon>
        <taxon>Bivalvia</taxon>
        <taxon>Autobranchia</taxon>
        <taxon>Heteroconchia</taxon>
        <taxon>Euheterodonta</taxon>
        <taxon>Imparidentia</taxon>
        <taxon>Neoheterodontei</taxon>
        <taxon>Myida</taxon>
        <taxon>Myoidea</taxon>
        <taxon>Myidae</taxon>
        <taxon>Mya</taxon>
    </lineage>
</organism>
<feature type="compositionally biased region" description="Basic and acidic residues" evidence="1">
    <location>
        <begin position="33"/>
        <end position="42"/>
    </location>
</feature>
<name>A0ABY7E8I3_MYAAR</name>
<reference evidence="2" key="1">
    <citation type="submission" date="2022-11" db="EMBL/GenBank/DDBJ databases">
        <title>Centuries of genome instability and evolution in soft-shell clam transmissible cancer (bioRxiv).</title>
        <authorList>
            <person name="Hart S.F.M."/>
            <person name="Yonemitsu M.A."/>
            <person name="Giersch R.M."/>
            <person name="Beal B.F."/>
            <person name="Arriagada G."/>
            <person name="Davis B.W."/>
            <person name="Ostrander E.A."/>
            <person name="Goff S.P."/>
            <person name="Metzger M.J."/>
        </authorList>
    </citation>
    <scope>NUCLEOTIDE SEQUENCE</scope>
    <source>
        <strain evidence="2">MELC-2E11</strain>
        <tissue evidence="2">Siphon/mantle</tissue>
    </source>
</reference>
<evidence type="ECO:0000313" key="3">
    <source>
        <dbReference type="Proteomes" id="UP001164746"/>
    </source>
</evidence>
<sequence length="42" mass="4965">MQYSSNGSQTWTKPRTRKESLRCSSNSSRNYLNRREQSKVRG</sequence>
<protein>
    <submittedName>
        <fullName evidence="2">Uncharacterized protein</fullName>
    </submittedName>
</protein>